<evidence type="ECO:0000313" key="2">
    <source>
        <dbReference type="EMBL" id="ALO43722.1"/>
    </source>
</evidence>
<protein>
    <recommendedName>
        <fullName evidence="1">Tetratricopeptide repeat protein 21A/21B second ARM domain-containing protein</fullName>
    </recommendedName>
</protein>
<sequence>MRYLFVFLFITFLLTGCNSTQSKSEEKVAIPSPISLANHALFKLEPVPNEKEIFSLPKAEQAKFLEKYNQLILKGVRADTAISQYLESSIDGFTYDGETLTATDALSKQAGNCVSLAILTQAYANLAGIETSFREVSTYPIFKKEQDLLLVSSHFNTKLFAPKDDAEEKDWIEIIRKGTVVDYFPQQNTFYVGNAHYPSLVAKFYANLASEALIKGNFDLSYSLANEAFKFTPHNPELINLLAIQHRRVGDTDTAKKLFEFATEHKLVSSNLIASYRFLANQLGDTVLVDKLEVELEKTAKTPFDFLQIAIKATNKAQFSKAKRLLNAVIKHYPYLPEPHFELAKIYYLQNHHDLAKVALEEAIKMSDSQEKTGMYEAKLKSLELTL</sequence>
<dbReference type="SUPFAM" id="SSF48452">
    <property type="entry name" value="TPR-like"/>
    <property type="match status" value="1"/>
</dbReference>
<dbReference type="SMART" id="SM00028">
    <property type="entry name" value="TPR"/>
    <property type="match status" value="3"/>
</dbReference>
<evidence type="ECO:0000313" key="3">
    <source>
        <dbReference type="Proteomes" id="UP000061457"/>
    </source>
</evidence>
<gene>
    <name evidence="2" type="ORF">PP2015_3245</name>
</gene>
<accession>A0A0S2K5E6</accession>
<dbReference type="InterPro" id="IPR056832">
    <property type="entry name" value="ARM_TT21_2nd"/>
</dbReference>
<keyword evidence="3" id="KW-1185">Reference proteome</keyword>
<organism evidence="2 3">
    <name type="scientific">Pseudoalteromonas phenolica</name>
    <dbReference type="NCBI Taxonomy" id="161398"/>
    <lineage>
        <taxon>Bacteria</taxon>
        <taxon>Pseudomonadati</taxon>
        <taxon>Pseudomonadota</taxon>
        <taxon>Gammaproteobacteria</taxon>
        <taxon>Alteromonadales</taxon>
        <taxon>Pseudoalteromonadaceae</taxon>
        <taxon>Pseudoalteromonas</taxon>
    </lineage>
</organism>
<dbReference type="Pfam" id="PF25060">
    <property type="entry name" value="ARM_TT21_2nd"/>
    <property type="match status" value="1"/>
</dbReference>
<dbReference type="EMBL" id="CP013187">
    <property type="protein sequence ID" value="ALO43722.1"/>
    <property type="molecule type" value="Genomic_DNA"/>
</dbReference>
<dbReference type="STRING" id="161398.PP2015_3245"/>
<feature type="domain" description="Tetratricopeptide repeat protein 21A/21B second ARM" evidence="1">
    <location>
        <begin position="240"/>
        <end position="369"/>
    </location>
</feature>
<dbReference type="InterPro" id="IPR011990">
    <property type="entry name" value="TPR-like_helical_dom_sf"/>
</dbReference>
<name>A0A0S2K5E6_9GAMM</name>
<dbReference type="Gene3D" id="1.25.40.10">
    <property type="entry name" value="Tetratricopeptide repeat domain"/>
    <property type="match status" value="1"/>
</dbReference>
<dbReference type="AlphaFoldDB" id="A0A0S2K5E6"/>
<dbReference type="KEGG" id="pphe:PP2015_3245"/>
<proteinExistence type="predicted"/>
<evidence type="ECO:0000259" key="1">
    <source>
        <dbReference type="Pfam" id="PF25060"/>
    </source>
</evidence>
<reference evidence="2 3" key="1">
    <citation type="submission" date="2015-11" db="EMBL/GenBank/DDBJ databases">
        <authorList>
            <person name="Zhang Y."/>
            <person name="Guo Z."/>
        </authorList>
    </citation>
    <scope>NUCLEOTIDE SEQUENCE [LARGE SCALE GENOMIC DNA]</scope>
    <source>
        <strain evidence="2 3">KCTC 12086</strain>
    </source>
</reference>
<dbReference type="Proteomes" id="UP000061457">
    <property type="component" value="Chromosome I"/>
</dbReference>
<dbReference type="PATRIC" id="fig|161398.10.peg.3308"/>
<dbReference type="RefSeq" id="WP_058031367.1">
    <property type="nucleotide sequence ID" value="NZ_CP013187.1"/>
</dbReference>
<dbReference type="PROSITE" id="PS51257">
    <property type="entry name" value="PROKAR_LIPOPROTEIN"/>
    <property type="match status" value="1"/>
</dbReference>
<dbReference type="InterPro" id="IPR019734">
    <property type="entry name" value="TPR_rpt"/>
</dbReference>